<proteinExistence type="predicted"/>
<evidence type="ECO:0000256" key="2">
    <source>
        <dbReference type="ARBA" id="ARBA00016807"/>
    </source>
</evidence>
<evidence type="ECO:0000313" key="8">
    <source>
        <dbReference type="EMBL" id="KAG7300786.1"/>
    </source>
</evidence>
<evidence type="ECO:0000259" key="7">
    <source>
        <dbReference type="Pfam" id="PF13873"/>
    </source>
</evidence>
<feature type="domain" description="Myb/SANT-like DNA-binding" evidence="7">
    <location>
        <begin position="6"/>
        <end position="79"/>
    </location>
</feature>
<comment type="subunit">
    <text evidence="1">Self-associates forming complexes of several hundred monomers.</text>
</comment>
<dbReference type="Proteomes" id="UP000823941">
    <property type="component" value="Chromosome 20"/>
</dbReference>
<accession>A0ABQ7Q6A7</accession>
<name>A0ABQ7Q6A7_PLUXY</name>
<dbReference type="PANTHER" id="PTHR23098:SF16">
    <property type="entry name" value="REGULATORY PROTEIN ZESTE"/>
    <property type="match status" value="1"/>
</dbReference>
<keyword evidence="9" id="KW-1185">Reference proteome</keyword>
<evidence type="ECO:0000256" key="3">
    <source>
        <dbReference type="ARBA" id="ARBA00023015"/>
    </source>
</evidence>
<dbReference type="EMBL" id="JAHIBW010000020">
    <property type="protein sequence ID" value="KAG7300786.1"/>
    <property type="molecule type" value="Genomic_DNA"/>
</dbReference>
<organism evidence="8 9">
    <name type="scientific">Plutella xylostella</name>
    <name type="common">Diamondback moth</name>
    <name type="synonym">Plutella maculipennis</name>
    <dbReference type="NCBI Taxonomy" id="51655"/>
    <lineage>
        <taxon>Eukaryota</taxon>
        <taxon>Metazoa</taxon>
        <taxon>Ecdysozoa</taxon>
        <taxon>Arthropoda</taxon>
        <taxon>Hexapoda</taxon>
        <taxon>Insecta</taxon>
        <taxon>Pterygota</taxon>
        <taxon>Neoptera</taxon>
        <taxon>Endopterygota</taxon>
        <taxon>Lepidoptera</taxon>
        <taxon>Glossata</taxon>
        <taxon>Ditrysia</taxon>
        <taxon>Yponomeutoidea</taxon>
        <taxon>Plutellidae</taxon>
        <taxon>Plutella</taxon>
    </lineage>
</organism>
<dbReference type="InterPro" id="IPR028002">
    <property type="entry name" value="Myb_DNA-bind_5"/>
</dbReference>
<gene>
    <name evidence="8" type="ORF">JYU34_015117</name>
</gene>
<evidence type="ECO:0000256" key="1">
    <source>
        <dbReference type="ARBA" id="ARBA00011764"/>
    </source>
</evidence>
<dbReference type="PANTHER" id="PTHR23098">
    <property type="entry name" value="AGAP001331-PA-RELATED"/>
    <property type="match status" value="1"/>
</dbReference>
<sequence>MAGSGNCSTEQIQELLEFLFEHQDLARGRMRNVEGKARSNRLWQEIAQKLNALGGCAKTVSQWMKVWADRKYLAKKAAAAVRVQHSGTGGGPSTAPQLAQWELKVLEIMGEGFGGPISTARVPAFPTSELNTPAIVNSVNSASSSSSQDHRPPTASIISEV</sequence>
<evidence type="ECO:0000256" key="4">
    <source>
        <dbReference type="ARBA" id="ARBA00023163"/>
    </source>
</evidence>
<evidence type="ECO:0000256" key="5">
    <source>
        <dbReference type="ARBA" id="ARBA00025466"/>
    </source>
</evidence>
<evidence type="ECO:0000313" key="9">
    <source>
        <dbReference type="Proteomes" id="UP000823941"/>
    </source>
</evidence>
<keyword evidence="4" id="KW-0804">Transcription</keyword>
<evidence type="ECO:0000256" key="6">
    <source>
        <dbReference type="SAM" id="MobiDB-lite"/>
    </source>
</evidence>
<feature type="region of interest" description="Disordered" evidence="6">
    <location>
        <begin position="139"/>
        <end position="161"/>
    </location>
</feature>
<comment type="function">
    <text evidence="5">Involved in transvection phenomena (= synapsis-dependent gene expression), where the synaptic pairing of chromosomes carrying genes with which zeste interacts influences the expression of these genes. Zeste binds to DNA and stimulates transcription from a nearby promoter.</text>
</comment>
<keyword evidence="3" id="KW-0805">Transcription regulation</keyword>
<protein>
    <recommendedName>
        <fullName evidence="2">Regulatory protein zeste</fullName>
    </recommendedName>
</protein>
<reference evidence="8 9" key="1">
    <citation type="submission" date="2021-06" db="EMBL/GenBank/DDBJ databases">
        <title>A haploid diamondback moth (Plutella xylostella L.) genome assembly resolves 31 chromosomes and identifies a diamide resistance mutation.</title>
        <authorList>
            <person name="Ward C.M."/>
            <person name="Perry K.D."/>
            <person name="Baker G."/>
            <person name="Powis K."/>
            <person name="Heckel D.G."/>
            <person name="Baxter S.W."/>
        </authorList>
    </citation>
    <scope>NUCLEOTIDE SEQUENCE [LARGE SCALE GENOMIC DNA]</scope>
    <source>
        <strain evidence="8 9">LV</strain>
        <tissue evidence="8">Single pupa</tissue>
    </source>
</reference>
<comment type="caution">
    <text evidence="8">The sequence shown here is derived from an EMBL/GenBank/DDBJ whole genome shotgun (WGS) entry which is preliminary data.</text>
</comment>
<dbReference type="Pfam" id="PF13873">
    <property type="entry name" value="Myb_DNA-bind_5"/>
    <property type="match status" value="1"/>
</dbReference>